<dbReference type="EMBL" id="UYWX01001192">
    <property type="protein sequence ID" value="VDM20411.1"/>
    <property type="molecule type" value="Genomic_DNA"/>
</dbReference>
<evidence type="ECO:0000313" key="1">
    <source>
        <dbReference type="EMBL" id="VDM20411.1"/>
    </source>
</evidence>
<reference evidence="3" key="1">
    <citation type="submission" date="2017-02" db="UniProtKB">
        <authorList>
            <consortium name="WormBaseParasite"/>
        </authorList>
    </citation>
    <scope>IDENTIFICATION</scope>
</reference>
<organism evidence="3">
    <name type="scientific">Hydatigena taeniaeformis</name>
    <name type="common">Feline tapeworm</name>
    <name type="synonym">Taenia taeniaeformis</name>
    <dbReference type="NCBI Taxonomy" id="6205"/>
    <lineage>
        <taxon>Eukaryota</taxon>
        <taxon>Metazoa</taxon>
        <taxon>Spiralia</taxon>
        <taxon>Lophotrochozoa</taxon>
        <taxon>Platyhelminthes</taxon>
        <taxon>Cestoda</taxon>
        <taxon>Eucestoda</taxon>
        <taxon>Cyclophyllidea</taxon>
        <taxon>Taeniidae</taxon>
        <taxon>Hydatigera</taxon>
    </lineage>
</organism>
<dbReference type="OrthoDB" id="348976at2759"/>
<dbReference type="WBParaSite" id="TTAC_0000255901-mRNA-1">
    <property type="protein sequence ID" value="TTAC_0000255901-mRNA-1"/>
    <property type="gene ID" value="TTAC_0000255901"/>
</dbReference>
<sequence>MNPPFIAFTSRGKFCHVDGFEATCTYFKIGPLTGDSGERVLLLPTNVNVKNIYLCDKSVNSVPCPALYEVPEESVQWITVPGDDKTTGEARILFVVGFDKDSLDRGPVDVAGASLVVHLIHRAEGSLMFDLINNVDARQLRWDGMGSRGVMSLPRNRSRGAFFRIPLSFDDFYFGPALPAPFIRIEPGSCPPESNLVGLIIFALPWDHQVYHHRFNPRIAATFDLQTISPLPEVYRNLTTPFVDVIIDPRCDNTEVYFSYAYSHWIYQVS</sequence>
<accession>A0A0R3WP71</accession>
<evidence type="ECO:0000313" key="2">
    <source>
        <dbReference type="Proteomes" id="UP000274429"/>
    </source>
</evidence>
<gene>
    <name evidence="1" type="ORF">TTAC_LOCUS2546</name>
</gene>
<protein>
    <submittedName>
        <fullName evidence="3">DUF1618 domain-containing protein</fullName>
    </submittedName>
</protein>
<keyword evidence="2" id="KW-1185">Reference proteome</keyword>
<dbReference type="AlphaFoldDB" id="A0A0R3WP71"/>
<reference evidence="1 2" key="2">
    <citation type="submission" date="2018-11" db="EMBL/GenBank/DDBJ databases">
        <authorList>
            <consortium name="Pathogen Informatics"/>
        </authorList>
    </citation>
    <scope>NUCLEOTIDE SEQUENCE [LARGE SCALE GENOMIC DNA]</scope>
</reference>
<dbReference type="Proteomes" id="UP000274429">
    <property type="component" value="Unassembled WGS sequence"/>
</dbReference>
<proteinExistence type="predicted"/>
<dbReference type="STRING" id="6205.A0A0R3WP71"/>
<name>A0A0R3WP71_HYDTA</name>
<evidence type="ECO:0000313" key="3">
    <source>
        <dbReference type="WBParaSite" id="TTAC_0000255901-mRNA-1"/>
    </source>
</evidence>